<gene>
    <name evidence="10" type="ORF">SAMN05216490_2300</name>
</gene>
<keyword evidence="3" id="KW-0479">Metal-binding</keyword>
<dbReference type="CDD" id="cd04056">
    <property type="entry name" value="Peptidases_S53"/>
    <property type="match status" value="1"/>
</dbReference>
<dbReference type="GO" id="GO:0004252">
    <property type="term" value="F:serine-type endopeptidase activity"/>
    <property type="evidence" value="ECO:0007669"/>
    <property type="project" value="InterPro"/>
</dbReference>
<dbReference type="SUPFAM" id="SSF54897">
    <property type="entry name" value="Protease propeptides/inhibitors"/>
    <property type="match status" value="1"/>
</dbReference>
<dbReference type="PANTHER" id="PTHR14218">
    <property type="entry name" value="PROTEASE S8 TRIPEPTIDYL PEPTIDASE I CLN2"/>
    <property type="match status" value="1"/>
</dbReference>
<organism evidence="10 11">
    <name type="scientific">Mucilaginibacter mallensis</name>
    <dbReference type="NCBI Taxonomy" id="652787"/>
    <lineage>
        <taxon>Bacteria</taxon>
        <taxon>Pseudomonadati</taxon>
        <taxon>Bacteroidota</taxon>
        <taxon>Sphingobacteriia</taxon>
        <taxon>Sphingobacteriales</taxon>
        <taxon>Sphingobacteriaceae</taxon>
        <taxon>Mucilaginibacter</taxon>
    </lineage>
</organism>
<dbReference type="CDD" id="cd11377">
    <property type="entry name" value="Pro-peptidase_S53"/>
    <property type="match status" value="1"/>
</dbReference>
<comment type="caution">
    <text evidence="8">Lacks conserved residue(s) required for the propagation of feature annotation.</text>
</comment>
<dbReference type="Gene3D" id="3.40.50.200">
    <property type="entry name" value="Peptidase S8/S53 domain"/>
    <property type="match status" value="1"/>
</dbReference>
<protein>
    <submittedName>
        <fullName evidence="10">Kumamolisin. Serine peptidase. MEROPS family S53</fullName>
    </submittedName>
</protein>
<evidence type="ECO:0000313" key="11">
    <source>
        <dbReference type="Proteomes" id="UP000199679"/>
    </source>
</evidence>
<dbReference type="AlphaFoldDB" id="A0A1H1WWL8"/>
<keyword evidence="6" id="KW-0106">Calcium</keyword>
<evidence type="ECO:0000256" key="4">
    <source>
        <dbReference type="ARBA" id="ARBA00022801"/>
    </source>
</evidence>
<comment type="similarity">
    <text evidence="8">Belongs to the peptidase S8 family.</text>
</comment>
<dbReference type="OrthoDB" id="9002785at2"/>
<dbReference type="InterPro" id="IPR000209">
    <property type="entry name" value="Peptidase_S8/S53_dom"/>
</dbReference>
<reference evidence="10 11" key="1">
    <citation type="submission" date="2016-10" db="EMBL/GenBank/DDBJ databases">
        <authorList>
            <person name="de Groot N.N."/>
        </authorList>
    </citation>
    <scope>NUCLEOTIDE SEQUENCE [LARGE SCALE GENOMIC DNA]</scope>
    <source>
        <strain evidence="10 11">MP1X4</strain>
    </source>
</reference>
<dbReference type="EMBL" id="LT629740">
    <property type="protein sequence ID" value="SDT01485.1"/>
    <property type="molecule type" value="Genomic_DNA"/>
</dbReference>
<evidence type="ECO:0000256" key="8">
    <source>
        <dbReference type="PROSITE-ProRule" id="PRU01240"/>
    </source>
</evidence>
<dbReference type="InterPro" id="IPR015366">
    <property type="entry name" value="S53_propep"/>
</dbReference>
<dbReference type="RefSeq" id="WP_091372551.1">
    <property type="nucleotide sequence ID" value="NZ_LT629740.1"/>
</dbReference>
<dbReference type="Pfam" id="PF00082">
    <property type="entry name" value="Peptidase_S8"/>
    <property type="match status" value="1"/>
</dbReference>
<dbReference type="SUPFAM" id="SSF52743">
    <property type="entry name" value="Subtilisin-like"/>
    <property type="match status" value="1"/>
</dbReference>
<dbReference type="STRING" id="652787.SAMN05216490_2300"/>
<keyword evidence="11" id="KW-1185">Reference proteome</keyword>
<keyword evidence="5" id="KW-0720">Serine protease</keyword>
<keyword evidence="2" id="KW-0645">Protease</keyword>
<evidence type="ECO:0000256" key="6">
    <source>
        <dbReference type="ARBA" id="ARBA00022837"/>
    </source>
</evidence>
<evidence type="ECO:0000256" key="3">
    <source>
        <dbReference type="ARBA" id="ARBA00022723"/>
    </source>
</evidence>
<keyword evidence="4" id="KW-0378">Hydrolase</keyword>
<dbReference type="PROSITE" id="PS51892">
    <property type="entry name" value="SUBTILASE"/>
    <property type="match status" value="1"/>
</dbReference>
<dbReference type="GO" id="GO:0008240">
    <property type="term" value="F:tripeptidyl-peptidase activity"/>
    <property type="evidence" value="ECO:0007669"/>
    <property type="project" value="TreeGrafter"/>
</dbReference>
<evidence type="ECO:0000259" key="9">
    <source>
        <dbReference type="PROSITE" id="PS51695"/>
    </source>
</evidence>
<name>A0A1H1WWL8_MUCMA</name>
<evidence type="ECO:0000256" key="5">
    <source>
        <dbReference type="ARBA" id="ARBA00022825"/>
    </source>
</evidence>
<dbReference type="InterPro" id="IPR030400">
    <property type="entry name" value="Sedolisin_dom"/>
</dbReference>
<proteinExistence type="inferred from homology"/>
<dbReference type="InterPro" id="IPR036852">
    <property type="entry name" value="Peptidase_S8/S53_dom_sf"/>
</dbReference>
<dbReference type="PROSITE" id="PS51695">
    <property type="entry name" value="SEDOLISIN"/>
    <property type="match status" value="1"/>
</dbReference>
<dbReference type="Proteomes" id="UP000199679">
    <property type="component" value="Chromosome I"/>
</dbReference>
<accession>A0A1H1WWL8</accession>
<dbReference type="Pfam" id="PF09286">
    <property type="entry name" value="Pro-kuma_activ"/>
    <property type="match status" value="1"/>
</dbReference>
<evidence type="ECO:0000256" key="1">
    <source>
        <dbReference type="ARBA" id="ARBA00001913"/>
    </source>
</evidence>
<comment type="cofactor">
    <cofactor evidence="1">
        <name>Ca(2+)</name>
        <dbReference type="ChEBI" id="CHEBI:29108"/>
    </cofactor>
</comment>
<dbReference type="PANTHER" id="PTHR14218:SF15">
    <property type="entry name" value="TRIPEPTIDYL-PEPTIDASE 1"/>
    <property type="match status" value="1"/>
</dbReference>
<evidence type="ECO:0000256" key="7">
    <source>
        <dbReference type="ARBA" id="ARBA00023145"/>
    </source>
</evidence>
<feature type="domain" description="Peptidase S53" evidence="9">
    <location>
        <begin position="167"/>
        <end position="508"/>
    </location>
</feature>
<dbReference type="GO" id="GO:0006508">
    <property type="term" value="P:proteolysis"/>
    <property type="evidence" value="ECO:0007669"/>
    <property type="project" value="UniProtKB-KW"/>
</dbReference>
<dbReference type="SMART" id="SM00944">
    <property type="entry name" value="Pro-kuma_activ"/>
    <property type="match status" value="1"/>
</dbReference>
<sequence>MENQPNTKLTGSFKPLQAGASLQEADKEEVITVTVRLRRKKELPADAMKGNFLTRDKYESDYGASLEEAEQVEAYAHEQGLTTVSVNLAHRSVHLTGTVSEFEKTFNTTVKTHNNFRVLQSEIQVPEALKDIIVGVFGLDNHPIARPMFQIAKSEGKIVSHAAAPQSFTPNQLAGIYGFPTGVTGKGQCIGIIELGGGYRPKDITAYFKEIGVTKPTVKAVSVDGGKNSPSTANGADGEVMLDIEVAGAVAPGATIVVYFAGNTDQGFLDAIINAIHDTQNKPSVISISWGSAEVSWTQQAFDNFNEAFKTAAALGITICVAAGDSGSRDDQTDGKVHVDFPASSPYALACGGTKLVVNGTQIVSEVVWNESSDSAGGGGVSTYFPLPDYQANANVPLELDTQFKGRGVPDVAGDADPDTGYKVRVDGQDMVIGGTSAVAPLMAGLIALINEQTGKPAGDIHAQIYANPGLLRDITSGDNKTTSANTGYTAGTGWDACTGLGVLSKLS</sequence>
<evidence type="ECO:0000256" key="2">
    <source>
        <dbReference type="ARBA" id="ARBA00022670"/>
    </source>
</evidence>
<dbReference type="InterPro" id="IPR050819">
    <property type="entry name" value="Tripeptidyl-peptidase_I"/>
</dbReference>
<evidence type="ECO:0000313" key="10">
    <source>
        <dbReference type="EMBL" id="SDT01485.1"/>
    </source>
</evidence>
<keyword evidence="7" id="KW-0865">Zymogen</keyword>
<dbReference type="GO" id="GO:0046872">
    <property type="term" value="F:metal ion binding"/>
    <property type="evidence" value="ECO:0007669"/>
    <property type="project" value="UniProtKB-KW"/>
</dbReference>